<dbReference type="SUPFAM" id="SSF55804">
    <property type="entry name" value="Phoshotransferase/anion transport protein"/>
    <property type="match status" value="1"/>
</dbReference>
<keyword evidence="3" id="KW-0805">Transcription regulation</keyword>
<dbReference type="Proteomes" id="UP001058458">
    <property type="component" value="Chromosome"/>
</dbReference>
<dbReference type="Pfam" id="PF00359">
    <property type="entry name" value="PTS_EIIA_2"/>
    <property type="match status" value="1"/>
</dbReference>
<dbReference type="Pfam" id="PF08279">
    <property type="entry name" value="HTH_11"/>
    <property type="match status" value="1"/>
</dbReference>
<dbReference type="Gene3D" id="3.40.50.2300">
    <property type="match status" value="1"/>
</dbReference>
<evidence type="ECO:0000256" key="4">
    <source>
        <dbReference type="ARBA" id="ARBA00023159"/>
    </source>
</evidence>
<feature type="domain" description="PTS EIIA type-2" evidence="7">
    <location>
        <begin position="537"/>
        <end position="684"/>
    </location>
</feature>
<evidence type="ECO:0000259" key="9">
    <source>
        <dbReference type="PROSITE" id="PS51372"/>
    </source>
</evidence>
<dbReference type="InterPro" id="IPR036095">
    <property type="entry name" value="PTS_EIIB-like_sf"/>
</dbReference>
<dbReference type="SUPFAM" id="SSF63520">
    <property type="entry name" value="PTS-regulatory domain, PRD"/>
    <property type="match status" value="2"/>
</dbReference>
<organism evidence="10 11">
    <name type="scientific">Parageobacillus thermoglucosidasius</name>
    <name type="common">Geobacillus thermoglucosidasius</name>
    <dbReference type="NCBI Taxonomy" id="1426"/>
    <lineage>
        <taxon>Bacteria</taxon>
        <taxon>Bacillati</taxon>
        <taxon>Bacillota</taxon>
        <taxon>Bacilli</taxon>
        <taxon>Bacillales</taxon>
        <taxon>Anoxybacillaceae</taxon>
        <taxon>Parageobacillus</taxon>
    </lineage>
</organism>
<dbReference type="InterPro" id="IPR036390">
    <property type="entry name" value="WH_DNA-bd_sf"/>
</dbReference>
<protein>
    <submittedName>
        <fullName evidence="10">BglG family transcription antiterminator</fullName>
    </submittedName>
</protein>
<dbReference type="InterPro" id="IPR016152">
    <property type="entry name" value="PTrfase/Anion_transptr"/>
</dbReference>
<sequence>MYISARERKILDILLSNDEGTTVGELAQQLDVSNRTIHRDLKGLEQILNDYHLRLVKKAGVGIRVIGEAEKKKELALHLFHLSHKEYTPEERQVIILIALLEATEPVKLLSLANDLNVTVATISHDLDKIDQMIEKYELSLIRRRGYGVEITGSESAKRRMMSELLFRHVDEHEFLSLMKESIQKKSSDTLNTVTEKLLGLVDKKKLAIIEQQIEQIKIKEELPFTFADSSYIALVVHLALAIERISQGESINFEQRYLETIQPTKEYKTAEKIARSLERAFRITIPKEEIGYITMHLMGAKLRDRQGYMLEEASFEIGIKAQELIRFVSAELHVDITNDYTLYEDLVIHLKPALYRIQHNMGIANPLLGKIMQDYPELFAVLEKGAKRVFPDVSVPKEEIGYLVLHFAAALLRKKKGLRALVICSSGIGTAKILATRLKKEIPDIAHMEQISVFELRNKDATRYDLIVSTVPIDGLAQPYFVVSPMLQEEEVMSIKQFLKNRNVVSSKEDVDGTSEKSYDVIKKMASIQKASETIFRILDGFMLQQVNSRSMKEVLAEACHQLWQKGVICDSEKVLAELLRREKLGGLGIPETPFVLYHTRSPAVFFPSFTIYRLAECQTVKGMHDQPVEVNTVLLLLAPDSASQEMLSVLSHISSLVIKDEDSVALFSKGDREQVHSFLSHHLEKFFMTIFNNNVRSE</sequence>
<dbReference type="GO" id="GO:0009401">
    <property type="term" value="P:phosphoenolpyruvate-dependent sugar phosphotransferase system"/>
    <property type="evidence" value="ECO:0007669"/>
    <property type="project" value="InterPro"/>
</dbReference>
<dbReference type="Gene3D" id="1.10.1790.10">
    <property type="entry name" value="PRD domain"/>
    <property type="match status" value="2"/>
</dbReference>
<evidence type="ECO:0000256" key="1">
    <source>
        <dbReference type="ARBA" id="ARBA00022679"/>
    </source>
</evidence>
<dbReference type="Gene3D" id="3.40.930.10">
    <property type="entry name" value="Mannitol-specific EII, Chain A"/>
    <property type="match status" value="1"/>
</dbReference>
<accession>A0AB38R3G8</accession>
<feature type="domain" description="PRD" evidence="9">
    <location>
        <begin position="313"/>
        <end position="418"/>
    </location>
</feature>
<evidence type="ECO:0000313" key="11">
    <source>
        <dbReference type="Proteomes" id="UP001058458"/>
    </source>
</evidence>
<evidence type="ECO:0000259" key="7">
    <source>
        <dbReference type="PROSITE" id="PS51094"/>
    </source>
</evidence>
<dbReference type="GO" id="GO:0003700">
    <property type="term" value="F:DNA-binding transcription factor activity"/>
    <property type="evidence" value="ECO:0007669"/>
    <property type="project" value="InterPro"/>
</dbReference>
<feature type="domain" description="HTH deoR-type" evidence="6">
    <location>
        <begin position="4"/>
        <end position="71"/>
    </location>
</feature>
<name>A0AB38R3G8_PARTM</name>
<dbReference type="Gene3D" id="1.10.10.10">
    <property type="entry name" value="Winged helix-like DNA-binding domain superfamily/Winged helix DNA-binding domain"/>
    <property type="match status" value="2"/>
</dbReference>
<dbReference type="InterPro" id="IPR036388">
    <property type="entry name" value="WH-like_DNA-bd_sf"/>
</dbReference>
<dbReference type="InterPro" id="IPR007737">
    <property type="entry name" value="Mga_HTH"/>
</dbReference>
<dbReference type="InterPro" id="IPR013011">
    <property type="entry name" value="PTS_EIIB_2"/>
</dbReference>
<dbReference type="InterPro" id="IPR036634">
    <property type="entry name" value="PRD_sf"/>
</dbReference>
<dbReference type="InterPro" id="IPR013196">
    <property type="entry name" value="HTH_11"/>
</dbReference>
<keyword evidence="4" id="KW-0010">Activator</keyword>
<dbReference type="PROSITE" id="PS51099">
    <property type="entry name" value="PTS_EIIB_TYPE_2"/>
    <property type="match status" value="1"/>
</dbReference>
<gene>
    <name evidence="10" type="ORF">IMI45_08450</name>
</gene>
<dbReference type="PANTHER" id="PTHR30185">
    <property type="entry name" value="CRYPTIC BETA-GLUCOSIDE BGL OPERON ANTITERMINATOR"/>
    <property type="match status" value="1"/>
</dbReference>
<evidence type="ECO:0000256" key="5">
    <source>
        <dbReference type="ARBA" id="ARBA00023163"/>
    </source>
</evidence>
<dbReference type="GO" id="GO:0008982">
    <property type="term" value="F:protein-N(PI)-phosphohistidine-sugar phosphotransferase activity"/>
    <property type="evidence" value="ECO:0007669"/>
    <property type="project" value="InterPro"/>
</dbReference>
<proteinExistence type="predicted"/>
<dbReference type="CDD" id="cd05568">
    <property type="entry name" value="PTS_IIB_bgl_like"/>
    <property type="match status" value="1"/>
</dbReference>
<dbReference type="SUPFAM" id="SSF46785">
    <property type="entry name" value="Winged helix' DNA-binding domain"/>
    <property type="match status" value="1"/>
</dbReference>
<evidence type="ECO:0000256" key="3">
    <source>
        <dbReference type="ARBA" id="ARBA00023015"/>
    </source>
</evidence>
<dbReference type="SUPFAM" id="SSF52794">
    <property type="entry name" value="PTS system IIB component-like"/>
    <property type="match status" value="1"/>
</dbReference>
<evidence type="ECO:0000259" key="6">
    <source>
        <dbReference type="PROSITE" id="PS51000"/>
    </source>
</evidence>
<dbReference type="PANTHER" id="PTHR30185:SF18">
    <property type="entry name" value="TRANSCRIPTIONAL REGULATOR MTLR"/>
    <property type="match status" value="1"/>
</dbReference>
<keyword evidence="1" id="KW-0808">Transferase</keyword>
<dbReference type="InterPro" id="IPR002178">
    <property type="entry name" value="PTS_EIIA_type-2_dom"/>
</dbReference>
<dbReference type="RefSeq" id="WP_256835281.1">
    <property type="nucleotide sequence ID" value="NZ_CP063414.1"/>
</dbReference>
<evidence type="ECO:0000259" key="8">
    <source>
        <dbReference type="PROSITE" id="PS51099"/>
    </source>
</evidence>
<dbReference type="AlphaFoldDB" id="A0AB38R3G8"/>
<reference evidence="10" key="1">
    <citation type="submission" date="2020-10" db="EMBL/GenBank/DDBJ databases">
        <authorList>
            <person name="Delgado J.A."/>
            <person name="Gonzalez J.M."/>
        </authorList>
    </citation>
    <scope>NUCLEOTIDE SEQUENCE</scope>
    <source>
        <strain evidence="10">23.6</strain>
    </source>
</reference>
<dbReference type="InterPro" id="IPR001034">
    <property type="entry name" value="DeoR_HTH"/>
</dbReference>
<dbReference type="Pfam" id="PF00874">
    <property type="entry name" value="PRD"/>
    <property type="match status" value="2"/>
</dbReference>
<dbReference type="PROSITE" id="PS51094">
    <property type="entry name" value="PTS_EIIA_TYPE_2"/>
    <property type="match status" value="1"/>
</dbReference>
<dbReference type="PROSITE" id="PS51000">
    <property type="entry name" value="HTH_DEOR_2"/>
    <property type="match status" value="1"/>
</dbReference>
<feature type="domain" description="PTS EIIB type-2" evidence="8">
    <location>
        <begin position="419"/>
        <end position="508"/>
    </location>
</feature>
<dbReference type="PROSITE" id="PS51372">
    <property type="entry name" value="PRD_2"/>
    <property type="match status" value="2"/>
</dbReference>
<evidence type="ECO:0000313" key="10">
    <source>
        <dbReference type="EMBL" id="UOE78123.1"/>
    </source>
</evidence>
<keyword evidence="2" id="KW-0677">Repeat</keyword>
<keyword evidence="5" id="KW-0804">Transcription</keyword>
<dbReference type="InterPro" id="IPR011608">
    <property type="entry name" value="PRD"/>
</dbReference>
<dbReference type="EMBL" id="CP063414">
    <property type="protein sequence ID" value="UOE78123.1"/>
    <property type="molecule type" value="Genomic_DNA"/>
</dbReference>
<feature type="domain" description="PRD" evidence="9">
    <location>
        <begin position="201"/>
        <end position="308"/>
    </location>
</feature>
<dbReference type="Pfam" id="PF05043">
    <property type="entry name" value="Mga"/>
    <property type="match status" value="1"/>
</dbReference>
<evidence type="ECO:0000256" key="2">
    <source>
        <dbReference type="ARBA" id="ARBA00022737"/>
    </source>
</evidence>
<dbReference type="InterPro" id="IPR050661">
    <property type="entry name" value="BglG_antiterminators"/>
</dbReference>